<evidence type="ECO:0000313" key="9">
    <source>
        <dbReference type="EMBL" id="MBO8450816.1"/>
    </source>
</evidence>
<dbReference type="AlphaFoldDB" id="A0A9D9EMH6"/>
<name>A0A9D9EMH6_9SPIR</name>
<dbReference type="InterPro" id="IPR035906">
    <property type="entry name" value="MetI-like_sf"/>
</dbReference>
<gene>
    <name evidence="9" type="ORF">IAA96_06890</name>
</gene>
<protein>
    <submittedName>
        <fullName evidence="9">Carbohydrate ABC transporter permease</fullName>
    </submittedName>
</protein>
<keyword evidence="5 7" id="KW-1133">Transmembrane helix</keyword>
<keyword evidence="4 7" id="KW-0812">Transmembrane</keyword>
<evidence type="ECO:0000256" key="4">
    <source>
        <dbReference type="ARBA" id="ARBA00022692"/>
    </source>
</evidence>
<evidence type="ECO:0000256" key="3">
    <source>
        <dbReference type="ARBA" id="ARBA00022475"/>
    </source>
</evidence>
<dbReference type="GO" id="GO:0055085">
    <property type="term" value="P:transmembrane transport"/>
    <property type="evidence" value="ECO:0007669"/>
    <property type="project" value="InterPro"/>
</dbReference>
<keyword evidence="6 7" id="KW-0472">Membrane</keyword>
<dbReference type="Proteomes" id="UP000823616">
    <property type="component" value="Unassembled WGS sequence"/>
</dbReference>
<dbReference type="EMBL" id="JADIMS010000128">
    <property type="protein sequence ID" value="MBO8450816.1"/>
    <property type="molecule type" value="Genomic_DNA"/>
</dbReference>
<sequence length="282" mass="31617">MGKRIGSSLKMQNRHLGAHAVLIVWSLLVLFPLWVMVINSFKDRLSIYNNPFWIPEKWNFANYAMVFRDGDFLNYFKNSFIVVVLSIALVLLFGAMAGYAFANWKGKASRVAFLFMIAGMMLPIKIASIKLLTMVRGLGLLNTIWSLVPIYVAMGLPIAVFVLTEFIREIPGELTEAGIIDGASRSKIFSMIIVPLLRPALATVGIYNLVPFWNDLWFPLIFITDERSKTLLLGVTRLFGQYQTDWSKVLAVLTLSAVPVIVLYLSMSRQFIRGLTAGAVKG</sequence>
<reference evidence="9" key="2">
    <citation type="journal article" date="2021" name="PeerJ">
        <title>Extensive microbial diversity within the chicken gut microbiome revealed by metagenomics and culture.</title>
        <authorList>
            <person name="Gilroy R."/>
            <person name="Ravi A."/>
            <person name="Getino M."/>
            <person name="Pursley I."/>
            <person name="Horton D.L."/>
            <person name="Alikhan N.F."/>
            <person name="Baker D."/>
            <person name="Gharbi K."/>
            <person name="Hall N."/>
            <person name="Watson M."/>
            <person name="Adriaenssens E.M."/>
            <person name="Foster-Nyarko E."/>
            <person name="Jarju S."/>
            <person name="Secka A."/>
            <person name="Antonio M."/>
            <person name="Oren A."/>
            <person name="Chaudhuri R.R."/>
            <person name="La Ragione R."/>
            <person name="Hildebrand F."/>
            <person name="Pallen M.J."/>
        </authorList>
    </citation>
    <scope>NUCLEOTIDE SEQUENCE</scope>
    <source>
        <strain evidence="9">B3-4054</strain>
    </source>
</reference>
<feature type="transmembrane region" description="Helical" evidence="7">
    <location>
        <begin position="144"/>
        <end position="167"/>
    </location>
</feature>
<organism evidence="9 10">
    <name type="scientific">Candidatus Avitreponema avistercoris</name>
    <dbReference type="NCBI Taxonomy" id="2840705"/>
    <lineage>
        <taxon>Bacteria</taxon>
        <taxon>Pseudomonadati</taxon>
        <taxon>Spirochaetota</taxon>
        <taxon>Spirochaetia</taxon>
        <taxon>Spirochaetales</taxon>
        <taxon>Candidatus Avitreponema</taxon>
    </lineage>
</organism>
<reference evidence="9" key="1">
    <citation type="submission" date="2020-10" db="EMBL/GenBank/DDBJ databases">
        <authorList>
            <person name="Gilroy R."/>
        </authorList>
    </citation>
    <scope>NUCLEOTIDE SEQUENCE</scope>
    <source>
        <strain evidence="9">B3-4054</strain>
    </source>
</reference>
<dbReference type="SUPFAM" id="SSF161098">
    <property type="entry name" value="MetI-like"/>
    <property type="match status" value="1"/>
</dbReference>
<dbReference type="InterPro" id="IPR000515">
    <property type="entry name" value="MetI-like"/>
</dbReference>
<feature type="transmembrane region" description="Helical" evidence="7">
    <location>
        <begin position="246"/>
        <end position="265"/>
    </location>
</feature>
<keyword evidence="3" id="KW-1003">Cell membrane</keyword>
<comment type="similarity">
    <text evidence="7">Belongs to the binding-protein-dependent transport system permease family.</text>
</comment>
<feature type="transmembrane region" description="Helical" evidence="7">
    <location>
        <begin position="20"/>
        <end position="41"/>
    </location>
</feature>
<feature type="transmembrane region" description="Helical" evidence="7">
    <location>
        <begin position="188"/>
        <end position="210"/>
    </location>
</feature>
<comment type="caution">
    <text evidence="9">The sequence shown here is derived from an EMBL/GenBank/DDBJ whole genome shotgun (WGS) entry which is preliminary data.</text>
</comment>
<dbReference type="PROSITE" id="PS50928">
    <property type="entry name" value="ABC_TM1"/>
    <property type="match status" value="1"/>
</dbReference>
<dbReference type="CDD" id="cd06261">
    <property type="entry name" value="TM_PBP2"/>
    <property type="match status" value="1"/>
</dbReference>
<feature type="transmembrane region" description="Helical" evidence="7">
    <location>
        <begin position="113"/>
        <end position="132"/>
    </location>
</feature>
<keyword evidence="2 7" id="KW-0813">Transport</keyword>
<feature type="domain" description="ABC transmembrane type-1" evidence="8">
    <location>
        <begin position="76"/>
        <end position="267"/>
    </location>
</feature>
<feature type="transmembrane region" description="Helical" evidence="7">
    <location>
        <begin position="80"/>
        <end position="101"/>
    </location>
</feature>
<proteinExistence type="inferred from homology"/>
<dbReference type="PANTHER" id="PTHR43744:SF12">
    <property type="entry name" value="ABC TRANSPORTER PERMEASE PROTEIN MG189-RELATED"/>
    <property type="match status" value="1"/>
</dbReference>
<evidence type="ECO:0000256" key="1">
    <source>
        <dbReference type="ARBA" id="ARBA00004651"/>
    </source>
</evidence>
<evidence type="ECO:0000256" key="7">
    <source>
        <dbReference type="RuleBase" id="RU363032"/>
    </source>
</evidence>
<dbReference type="Pfam" id="PF00528">
    <property type="entry name" value="BPD_transp_1"/>
    <property type="match status" value="1"/>
</dbReference>
<evidence type="ECO:0000259" key="8">
    <source>
        <dbReference type="PROSITE" id="PS50928"/>
    </source>
</evidence>
<evidence type="ECO:0000256" key="2">
    <source>
        <dbReference type="ARBA" id="ARBA00022448"/>
    </source>
</evidence>
<comment type="subcellular location">
    <subcellularLocation>
        <location evidence="1 7">Cell membrane</location>
        <topology evidence="1 7">Multi-pass membrane protein</topology>
    </subcellularLocation>
</comment>
<dbReference type="Gene3D" id="1.10.3720.10">
    <property type="entry name" value="MetI-like"/>
    <property type="match status" value="1"/>
</dbReference>
<dbReference type="GO" id="GO:0005886">
    <property type="term" value="C:plasma membrane"/>
    <property type="evidence" value="ECO:0007669"/>
    <property type="project" value="UniProtKB-SubCell"/>
</dbReference>
<dbReference type="PANTHER" id="PTHR43744">
    <property type="entry name" value="ABC TRANSPORTER PERMEASE PROTEIN MG189-RELATED-RELATED"/>
    <property type="match status" value="1"/>
</dbReference>
<evidence type="ECO:0000256" key="5">
    <source>
        <dbReference type="ARBA" id="ARBA00022989"/>
    </source>
</evidence>
<evidence type="ECO:0000256" key="6">
    <source>
        <dbReference type="ARBA" id="ARBA00023136"/>
    </source>
</evidence>
<evidence type="ECO:0000313" key="10">
    <source>
        <dbReference type="Proteomes" id="UP000823616"/>
    </source>
</evidence>
<accession>A0A9D9EMH6</accession>